<evidence type="ECO:0000313" key="3">
    <source>
        <dbReference type="Proteomes" id="UP001596298"/>
    </source>
</evidence>
<comment type="cofactor">
    <cofactor evidence="1">
        <name>Zn(2+)</name>
        <dbReference type="ChEBI" id="CHEBI:29105"/>
    </cofactor>
    <text evidence="1">Bind 1 Zn(2+) per subunit.</text>
</comment>
<evidence type="ECO:0000256" key="1">
    <source>
        <dbReference type="HAMAP-Rule" id="MF_01483"/>
    </source>
</evidence>
<comment type="caution">
    <text evidence="2">The sequence shown here is derived from an EMBL/GenBank/DDBJ whole genome shotgun (WGS) entry which is preliminary data.</text>
</comment>
<keyword evidence="1" id="KW-0862">Zinc</keyword>
<dbReference type="InterPro" id="IPR025182">
    <property type="entry name" value="RNApol-bd_RbpA"/>
</dbReference>
<evidence type="ECO:0000313" key="2">
    <source>
        <dbReference type="EMBL" id="MFC6706977.1"/>
    </source>
</evidence>
<dbReference type="Proteomes" id="UP001596298">
    <property type="component" value="Unassembled WGS sequence"/>
</dbReference>
<sequence length="120" mass="13654">MAERSLRGTNLSTLSLETEDNIAFSERQIVRYVCAQGHVSELPFSVEADVPGLWECGTCGAEAQLQDGPEPERKPVKPVRTHWDMLLERRSIPELEELLQERLTLLRASRGEKPRRKRSA</sequence>
<feature type="binding site" evidence="1">
    <location>
        <position position="56"/>
    </location>
    <ligand>
        <name>Zn(2+)</name>
        <dbReference type="ChEBI" id="CHEBI:29105"/>
    </ligand>
</feature>
<keyword evidence="1" id="KW-0479">Metal-binding</keyword>
<dbReference type="EMBL" id="JBHSWH010000001">
    <property type="protein sequence ID" value="MFC6706977.1"/>
    <property type="molecule type" value="Genomic_DNA"/>
</dbReference>
<organism evidence="2 3">
    <name type="scientific">Flexivirga alba</name>
    <dbReference type="NCBI Taxonomy" id="702742"/>
    <lineage>
        <taxon>Bacteria</taxon>
        <taxon>Bacillati</taxon>
        <taxon>Actinomycetota</taxon>
        <taxon>Actinomycetes</taxon>
        <taxon>Micrococcales</taxon>
        <taxon>Dermacoccaceae</taxon>
        <taxon>Flexivirga</taxon>
    </lineage>
</organism>
<dbReference type="HAMAP" id="MF_01483">
    <property type="entry name" value="RbpA"/>
    <property type="match status" value="1"/>
</dbReference>
<feature type="binding site" evidence="1">
    <location>
        <position position="59"/>
    </location>
    <ligand>
        <name>Zn(2+)</name>
        <dbReference type="ChEBI" id="CHEBI:29105"/>
    </ligand>
</feature>
<gene>
    <name evidence="1" type="primary">rbpA</name>
    <name evidence="2" type="ORF">ACFQDH_17370</name>
</gene>
<keyword evidence="1" id="KW-0804">Transcription</keyword>
<proteinExistence type="inferred from homology"/>
<comment type="similarity">
    <text evidence="1">Belongs to the RNA polymerase-binding protein RbpA family.</text>
</comment>
<protein>
    <recommendedName>
        <fullName evidence="1">RNA polymerase-binding protein RbpA</fullName>
    </recommendedName>
</protein>
<keyword evidence="3" id="KW-1185">Reference proteome</keyword>
<feature type="binding site" evidence="1">
    <location>
        <position position="38"/>
    </location>
    <ligand>
        <name>Zn(2+)</name>
        <dbReference type="ChEBI" id="CHEBI:29105"/>
    </ligand>
</feature>
<reference evidence="3" key="1">
    <citation type="journal article" date="2019" name="Int. J. Syst. Evol. Microbiol.">
        <title>The Global Catalogue of Microorganisms (GCM) 10K type strain sequencing project: providing services to taxonomists for standard genome sequencing and annotation.</title>
        <authorList>
            <consortium name="The Broad Institute Genomics Platform"/>
            <consortium name="The Broad Institute Genome Sequencing Center for Infectious Disease"/>
            <person name="Wu L."/>
            <person name="Ma J."/>
        </authorList>
    </citation>
    <scope>NUCLEOTIDE SEQUENCE [LARGE SCALE GENOMIC DNA]</scope>
    <source>
        <strain evidence="3">CCUG 58127</strain>
    </source>
</reference>
<name>A0ABW2AJH4_9MICO</name>
<dbReference type="Gene3D" id="2.20.28.270">
    <property type="entry name" value="RNA polymerase-binding protein A"/>
    <property type="match status" value="1"/>
</dbReference>
<accession>A0ABW2AJH4</accession>
<feature type="binding site" evidence="1">
    <location>
        <position position="34"/>
    </location>
    <ligand>
        <name>Zn(2+)</name>
        <dbReference type="ChEBI" id="CHEBI:29105"/>
    </ligand>
</feature>
<comment type="function">
    <text evidence="1">Binds to RNA polymerase (RNAP), stimulating transcription from principal, but not alternative sigma factor promoters.</text>
</comment>
<dbReference type="InterPro" id="IPR038638">
    <property type="entry name" value="RbpA_sf"/>
</dbReference>
<keyword evidence="1" id="KW-0805">Transcription regulation</keyword>
<dbReference type="RefSeq" id="WP_382403650.1">
    <property type="nucleotide sequence ID" value="NZ_JBHSWH010000001.1"/>
</dbReference>
<dbReference type="Pfam" id="PF13397">
    <property type="entry name" value="RbpA"/>
    <property type="match status" value="1"/>
</dbReference>
<comment type="subunit">
    <text evidence="1">Forms a complex with the RNAP catalytic core and with free principal sigma factors.</text>
</comment>